<accession>A0A9P6L1M4</accession>
<feature type="transmembrane region" description="Helical" evidence="6">
    <location>
        <begin position="181"/>
        <end position="199"/>
    </location>
</feature>
<evidence type="ECO:0000256" key="5">
    <source>
        <dbReference type="SAM" id="MobiDB-lite"/>
    </source>
</evidence>
<dbReference type="InterPro" id="IPR004853">
    <property type="entry name" value="Sugar_P_trans_dom"/>
</dbReference>
<feature type="transmembrane region" description="Helical" evidence="6">
    <location>
        <begin position="158"/>
        <end position="174"/>
    </location>
</feature>
<evidence type="ECO:0000256" key="3">
    <source>
        <dbReference type="ARBA" id="ARBA00022989"/>
    </source>
</evidence>
<dbReference type="EMBL" id="WIUZ02000022">
    <property type="protein sequence ID" value="KAF9778635.1"/>
    <property type="molecule type" value="Genomic_DNA"/>
</dbReference>
<evidence type="ECO:0000256" key="6">
    <source>
        <dbReference type="SAM" id="Phobius"/>
    </source>
</evidence>
<keyword evidence="4 6" id="KW-0472">Membrane</keyword>
<proteinExistence type="predicted"/>
<dbReference type="GO" id="GO:0016020">
    <property type="term" value="C:membrane"/>
    <property type="evidence" value="ECO:0007669"/>
    <property type="project" value="UniProtKB-SubCell"/>
</dbReference>
<dbReference type="InterPro" id="IPR050186">
    <property type="entry name" value="TPT_transporter"/>
</dbReference>
<dbReference type="SUPFAM" id="SSF103481">
    <property type="entry name" value="Multidrug resistance efflux transporter EmrE"/>
    <property type="match status" value="1"/>
</dbReference>
<dbReference type="AlphaFoldDB" id="A0A9P6L1M4"/>
<dbReference type="OrthoDB" id="1588579at2759"/>
<feature type="region of interest" description="Disordered" evidence="5">
    <location>
        <begin position="433"/>
        <end position="531"/>
    </location>
</feature>
<dbReference type="Proteomes" id="UP000736335">
    <property type="component" value="Unassembled WGS sequence"/>
</dbReference>
<reference evidence="8" key="2">
    <citation type="submission" date="2020-11" db="EMBL/GenBank/DDBJ databases">
        <authorList>
            <consortium name="DOE Joint Genome Institute"/>
            <person name="Kuo A."/>
            <person name="Miyauchi S."/>
            <person name="Kiss E."/>
            <person name="Drula E."/>
            <person name="Kohler A."/>
            <person name="Sanchez-Garcia M."/>
            <person name="Andreopoulos B."/>
            <person name="Barry K.W."/>
            <person name="Bonito G."/>
            <person name="Buee M."/>
            <person name="Carver A."/>
            <person name="Chen C."/>
            <person name="Cichocki N."/>
            <person name="Clum A."/>
            <person name="Culley D."/>
            <person name="Crous P.W."/>
            <person name="Fauchery L."/>
            <person name="Girlanda M."/>
            <person name="Hayes R."/>
            <person name="Keri Z."/>
            <person name="Labutti K."/>
            <person name="Lipzen A."/>
            <person name="Lombard V."/>
            <person name="Magnuson J."/>
            <person name="Maillard F."/>
            <person name="Morin E."/>
            <person name="Murat C."/>
            <person name="Nolan M."/>
            <person name="Ohm R."/>
            <person name="Pangilinan J."/>
            <person name="Pereira M."/>
            <person name="Perotto S."/>
            <person name="Peter M."/>
            <person name="Riley R."/>
            <person name="Sitrit Y."/>
            <person name="Stielow B."/>
            <person name="Szollosi G."/>
            <person name="Zifcakova L."/>
            <person name="Stursova M."/>
            <person name="Spatafora J.W."/>
            <person name="Tedersoo L."/>
            <person name="Vaario L.-M."/>
            <person name="Yamada A."/>
            <person name="Yan M."/>
            <person name="Wang P."/>
            <person name="Xu J."/>
            <person name="Bruns T."/>
            <person name="Baldrian P."/>
            <person name="Vilgalys R."/>
            <person name="Henrissat B."/>
            <person name="Grigoriev I.V."/>
            <person name="Hibbett D."/>
            <person name="Nagy L.G."/>
            <person name="Martin F.M."/>
        </authorList>
    </citation>
    <scope>NUCLEOTIDE SEQUENCE</scope>
    <source>
        <strain evidence="8">UH-Tt-Lm1</strain>
    </source>
</reference>
<feature type="compositionally biased region" description="Polar residues" evidence="5">
    <location>
        <begin position="451"/>
        <end position="471"/>
    </location>
</feature>
<protein>
    <submittedName>
        <fullName evidence="8">Triose-phosphate transporter family-domain-containing protein</fullName>
    </submittedName>
</protein>
<evidence type="ECO:0000259" key="7">
    <source>
        <dbReference type="Pfam" id="PF03151"/>
    </source>
</evidence>
<dbReference type="PANTHER" id="PTHR11132">
    <property type="entry name" value="SOLUTE CARRIER FAMILY 35"/>
    <property type="match status" value="1"/>
</dbReference>
<feature type="transmembrane region" description="Helical" evidence="6">
    <location>
        <begin position="297"/>
        <end position="318"/>
    </location>
</feature>
<organism evidence="8 9">
    <name type="scientific">Thelephora terrestris</name>
    <dbReference type="NCBI Taxonomy" id="56493"/>
    <lineage>
        <taxon>Eukaryota</taxon>
        <taxon>Fungi</taxon>
        <taxon>Dikarya</taxon>
        <taxon>Basidiomycota</taxon>
        <taxon>Agaricomycotina</taxon>
        <taxon>Agaricomycetes</taxon>
        <taxon>Thelephorales</taxon>
        <taxon>Thelephoraceae</taxon>
        <taxon>Thelephora</taxon>
    </lineage>
</organism>
<comment type="caution">
    <text evidence="8">The sequence shown here is derived from an EMBL/GenBank/DDBJ whole genome shotgun (WGS) entry which is preliminary data.</text>
</comment>
<evidence type="ECO:0000256" key="2">
    <source>
        <dbReference type="ARBA" id="ARBA00022692"/>
    </source>
</evidence>
<evidence type="ECO:0000256" key="1">
    <source>
        <dbReference type="ARBA" id="ARBA00004141"/>
    </source>
</evidence>
<evidence type="ECO:0000256" key="4">
    <source>
        <dbReference type="ARBA" id="ARBA00023136"/>
    </source>
</evidence>
<feature type="transmembrane region" description="Helical" evidence="6">
    <location>
        <begin position="325"/>
        <end position="345"/>
    </location>
</feature>
<feature type="transmembrane region" description="Helical" evidence="6">
    <location>
        <begin position="89"/>
        <end position="111"/>
    </location>
</feature>
<dbReference type="InterPro" id="IPR037185">
    <property type="entry name" value="EmrE-like"/>
</dbReference>
<comment type="subcellular location">
    <subcellularLocation>
        <location evidence="1">Membrane</location>
        <topology evidence="1">Multi-pass membrane protein</topology>
    </subcellularLocation>
</comment>
<gene>
    <name evidence="8" type="ORF">BJ322DRAFT_1024940</name>
</gene>
<evidence type="ECO:0000313" key="8">
    <source>
        <dbReference type="EMBL" id="KAF9778635.1"/>
    </source>
</evidence>
<evidence type="ECO:0000313" key="9">
    <source>
        <dbReference type="Proteomes" id="UP000736335"/>
    </source>
</evidence>
<keyword evidence="9" id="KW-1185">Reference proteome</keyword>
<feature type="domain" description="Sugar phosphate transporter" evidence="7">
    <location>
        <begin position="61"/>
        <end position="367"/>
    </location>
</feature>
<keyword evidence="3 6" id="KW-1133">Transmembrane helix</keyword>
<name>A0A9P6L1M4_9AGAM</name>
<keyword evidence="2 6" id="KW-0812">Transmembrane</keyword>
<sequence length="531" mass="59017">MSPQDAKNRPPTPTWLLPSNLKRTIRRKLAFWDNPDRTTLTRHSRTSSLSPVPSLPTLKFIFQCCVWYASSALSSNTGKSIMNQFRYPVTLTFVQFFFVASFCALSMSPLVRFSKFRPPTRAIFNATLPMGAFQVGGHIFSSMAISRIPVSTVHTIKALSPLFTVAAYAFLFNVSYSPKTYVSLLPLTIGVMLVCTFDVSGSNFLGLSCAFGSAIIFVSSNIFFKKVMPSGNQSSSHKLDKLNLLFYSSGTAFVLMIPVWLYYDLPKLMAAYYAPKHYTYLGGDDEKRAATIHSVTYYFFLNGTVHFAQNIIAFIILASTSPVTYSIASLIKRVAVICIAILWFAQPVHPVQAFGIVMAFTGLYMYNQAKGDVEKGEHKMRRVEAARDMRLPIAKDSTQDLVTALHPTAINVSVTSARDRSWTSPVQARPIDNFPLMTHHTPPQKPFEIVSPTTVYPQSPRNSLQPLQTHNLKAHPPSVPVPPRDGDLKASYPSPPESVGSPPASPPLHSHQQETDFDSWMSRRATMVPVQ</sequence>
<feature type="transmembrane region" description="Helical" evidence="6">
    <location>
        <begin position="205"/>
        <end position="224"/>
    </location>
</feature>
<dbReference type="Pfam" id="PF03151">
    <property type="entry name" value="TPT"/>
    <property type="match status" value="1"/>
</dbReference>
<feature type="transmembrane region" description="Helical" evidence="6">
    <location>
        <begin position="244"/>
        <end position="263"/>
    </location>
</feature>
<reference evidence="8" key="1">
    <citation type="journal article" date="2020" name="Nat. Commun.">
        <title>Large-scale genome sequencing of mycorrhizal fungi provides insights into the early evolution of symbiotic traits.</title>
        <authorList>
            <person name="Miyauchi S."/>
            <person name="Kiss E."/>
            <person name="Kuo A."/>
            <person name="Drula E."/>
            <person name="Kohler A."/>
            <person name="Sanchez-Garcia M."/>
            <person name="Morin E."/>
            <person name="Andreopoulos B."/>
            <person name="Barry K.W."/>
            <person name="Bonito G."/>
            <person name="Buee M."/>
            <person name="Carver A."/>
            <person name="Chen C."/>
            <person name="Cichocki N."/>
            <person name="Clum A."/>
            <person name="Culley D."/>
            <person name="Crous P.W."/>
            <person name="Fauchery L."/>
            <person name="Girlanda M."/>
            <person name="Hayes R.D."/>
            <person name="Keri Z."/>
            <person name="LaButti K."/>
            <person name="Lipzen A."/>
            <person name="Lombard V."/>
            <person name="Magnuson J."/>
            <person name="Maillard F."/>
            <person name="Murat C."/>
            <person name="Nolan M."/>
            <person name="Ohm R.A."/>
            <person name="Pangilinan J."/>
            <person name="Pereira M.F."/>
            <person name="Perotto S."/>
            <person name="Peter M."/>
            <person name="Pfister S."/>
            <person name="Riley R."/>
            <person name="Sitrit Y."/>
            <person name="Stielow J.B."/>
            <person name="Szollosi G."/>
            <person name="Zifcakova L."/>
            <person name="Stursova M."/>
            <person name="Spatafora J.W."/>
            <person name="Tedersoo L."/>
            <person name="Vaario L.M."/>
            <person name="Yamada A."/>
            <person name="Yan M."/>
            <person name="Wang P."/>
            <person name="Xu J."/>
            <person name="Bruns T."/>
            <person name="Baldrian P."/>
            <person name="Vilgalys R."/>
            <person name="Dunand C."/>
            <person name="Henrissat B."/>
            <person name="Grigoriev I.V."/>
            <person name="Hibbett D."/>
            <person name="Nagy L.G."/>
            <person name="Martin F.M."/>
        </authorList>
    </citation>
    <scope>NUCLEOTIDE SEQUENCE</scope>
    <source>
        <strain evidence="8">UH-Tt-Lm1</strain>
    </source>
</reference>